<sequence>MTGGMPLVVAGEEPLLDELIRLMAAAGCDPECVPDLPAARPRWADPPVVLVDEAAVAPDEPALPRRQGVVLVCKSAASPDTYRRAFAVGAERVMCLPDDEAEMLTMLSDVVAGPAREGRIVAVIGGRGGAGASVFAAGLTLRAAREGAEAMLVDCDPFSGGMDVLLGGGRTASARWDSLRWGGNVTVAQLRDTLPGRPCGTGRLSFVTGDHPSAEAVAAVVDVGRRAGRLVVCDLAREPGCGGPALDRADLIVLLVPAELRAAAAAKRLLDRITVHRDRVRMIIRGPAPDEMGHDDVMAMVGVPMLTELRTDRGLLRPMHRGEFDPRPGSAIGRAAKAVLAEVMSRPGSTA</sequence>
<dbReference type="GO" id="GO:0051782">
    <property type="term" value="P:negative regulation of cell division"/>
    <property type="evidence" value="ECO:0007669"/>
    <property type="project" value="TreeGrafter"/>
</dbReference>
<name>A0A4Q7J5M5_9PSEU</name>
<accession>A0A4Q7J5M5</accession>
<gene>
    <name evidence="2" type="ORF">EWH70_21770</name>
</gene>
<dbReference type="GO" id="GO:0005524">
    <property type="term" value="F:ATP binding"/>
    <property type="evidence" value="ECO:0007669"/>
    <property type="project" value="TreeGrafter"/>
</dbReference>
<keyword evidence="3" id="KW-1185">Reference proteome</keyword>
<organism evidence="2 3">
    <name type="scientific">Amycolatopsis suaedae</name>
    <dbReference type="NCBI Taxonomy" id="2510978"/>
    <lineage>
        <taxon>Bacteria</taxon>
        <taxon>Bacillati</taxon>
        <taxon>Actinomycetota</taxon>
        <taxon>Actinomycetes</taxon>
        <taxon>Pseudonocardiales</taxon>
        <taxon>Pseudonocardiaceae</taxon>
        <taxon>Amycolatopsis</taxon>
    </lineage>
</organism>
<evidence type="ECO:0000259" key="1">
    <source>
        <dbReference type="Pfam" id="PF26563"/>
    </source>
</evidence>
<keyword evidence="2" id="KW-0378">Hydrolase</keyword>
<dbReference type="OrthoDB" id="3252838at2"/>
<dbReference type="AlphaFoldDB" id="A0A4Q7J5M5"/>
<dbReference type="GO" id="GO:0005829">
    <property type="term" value="C:cytosol"/>
    <property type="evidence" value="ECO:0007669"/>
    <property type="project" value="TreeGrafter"/>
</dbReference>
<dbReference type="RefSeq" id="WP_130477336.1">
    <property type="nucleotide sequence ID" value="NZ_SFCC01000011.1"/>
</dbReference>
<dbReference type="EMBL" id="SFCC01000011">
    <property type="protein sequence ID" value="RZQ61603.1"/>
    <property type="molecule type" value="Genomic_DNA"/>
</dbReference>
<evidence type="ECO:0000313" key="3">
    <source>
        <dbReference type="Proteomes" id="UP000292003"/>
    </source>
</evidence>
<evidence type="ECO:0000313" key="2">
    <source>
        <dbReference type="EMBL" id="RZQ61603.1"/>
    </source>
</evidence>
<dbReference type="InterPro" id="IPR050625">
    <property type="entry name" value="ParA/MinD_ATPase"/>
</dbReference>
<dbReference type="SUPFAM" id="SSF52540">
    <property type="entry name" value="P-loop containing nucleoside triphosphate hydrolases"/>
    <property type="match status" value="1"/>
</dbReference>
<dbReference type="InterPro" id="IPR022521">
    <property type="entry name" value="Rv3660c"/>
</dbReference>
<keyword evidence="2" id="KW-0547">Nucleotide-binding</keyword>
<feature type="domain" description="Rv3660c-like CheY-like N-terminal" evidence="1">
    <location>
        <begin position="11"/>
        <end position="114"/>
    </location>
</feature>
<dbReference type="GO" id="GO:0009898">
    <property type="term" value="C:cytoplasmic side of plasma membrane"/>
    <property type="evidence" value="ECO:0007669"/>
    <property type="project" value="TreeGrafter"/>
</dbReference>
<dbReference type="NCBIfam" id="TIGR03815">
    <property type="entry name" value="CpaE_hom_Actino"/>
    <property type="match status" value="1"/>
</dbReference>
<dbReference type="Proteomes" id="UP000292003">
    <property type="component" value="Unassembled WGS sequence"/>
</dbReference>
<dbReference type="GO" id="GO:0004386">
    <property type="term" value="F:helicase activity"/>
    <property type="evidence" value="ECO:0007669"/>
    <property type="project" value="UniProtKB-KW"/>
</dbReference>
<keyword evidence="2" id="KW-0347">Helicase</keyword>
<comment type="caution">
    <text evidence="2">The sequence shown here is derived from an EMBL/GenBank/DDBJ whole genome shotgun (WGS) entry which is preliminary data.</text>
</comment>
<dbReference type="PANTHER" id="PTHR43384">
    <property type="entry name" value="SEPTUM SITE-DETERMINING PROTEIN MIND HOMOLOG, CHLOROPLASTIC-RELATED"/>
    <property type="match status" value="1"/>
</dbReference>
<keyword evidence="2" id="KW-0067">ATP-binding</keyword>
<dbReference type="Pfam" id="PF26563">
    <property type="entry name" value="Rv3660c_N"/>
    <property type="match status" value="1"/>
</dbReference>
<dbReference type="PANTHER" id="PTHR43384:SF11">
    <property type="entry name" value="SEPTUM SITE DETERMINING PROTEIN"/>
    <property type="match status" value="1"/>
</dbReference>
<dbReference type="InterPro" id="IPR027417">
    <property type="entry name" value="P-loop_NTPase"/>
</dbReference>
<dbReference type="Gene3D" id="3.40.50.300">
    <property type="entry name" value="P-loop containing nucleotide triphosphate hydrolases"/>
    <property type="match status" value="1"/>
</dbReference>
<dbReference type="GO" id="GO:0016887">
    <property type="term" value="F:ATP hydrolysis activity"/>
    <property type="evidence" value="ECO:0007669"/>
    <property type="project" value="TreeGrafter"/>
</dbReference>
<dbReference type="InterPro" id="IPR059050">
    <property type="entry name" value="Rv3660c_N"/>
</dbReference>
<reference evidence="2 3" key="1">
    <citation type="submission" date="2019-02" db="EMBL/GenBank/DDBJ databases">
        <title>Draft genome sequence of Amycolatopsis sp. 8-3EHSu isolated from roots of Suaeda maritima.</title>
        <authorList>
            <person name="Duangmal K."/>
            <person name="Chantavorakit T."/>
        </authorList>
    </citation>
    <scope>NUCLEOTIDE SEQUENCE [LARGE SCALE GENOMIC DNA]</scope>
    <source>
        <strain evidence="2 3">8-3EHSu</strain>
    </source>
</reference>
<proteinExistence type="predicted"/>
<protein>
    <submittedName>
        <fullName evidence="2">Helicase</fullName>
    </submittedName>
</protein>